<dbReference type="PANTHER" id="PTHR10204">
    <property type="entry name" value="NAD P H OXIDOREDUCTASE-RELATED"/>
    <property type="match status" value="1"/>
</dbReference>
<dbReference type="Pfam" id="PF02525">
    <property type="entry name" value="Flavodoxin_2"/>
    <property type="match status" value="1"/>
</dbReference>
<reference evidence="4" key="2">
    <citation type="journal article" date="2019" name="Genome Biol. Evol.">
        <title>Day and night: Metabolic profiles and evolutionary relationships of six axenic non-marine cyanobacteria.</title>
        <authorList>
            <person name="Will S.E."/>
            <person name="Henke P."/>
            <person name="Boedeker C."/>
            <person name="Huang S."/>
            <person name="Brinkmann H."/>
            <person name="Rohde M."/>
            <person name="Jarek M."/>
            <person name="Friedl T."/>
            <person name="Seufert S."/>
            <person name="Schumacher M."/>
            <person name="Overmann J."/>
            <person name="Neumann-Schaal M."/>
            <person name="Petersen J."/>
        </authorList>
    </citation>
    <scope>NUCLEOTIDE SEQUENCE [LARGE SCALE GENOMIC DNA]</scope>
    <source>
        <strain evidence="4">PCC 7102</strain>
    </source>
</reference>
<accession>A0A3S1AU17</accession>
<organism evidence="4 5">
    <name type="scientific">Dulcicalothrix desertica PCC 7102</name>
    <dbReference type="NCBI Taxonomy" id="232991"/>
    <lineage>
        <taxon>Bacteria</taxon>
        <taxon>Bacillati</taxon>
        <taxon>Cyanobacteriota</taxon>
        <taxon>Cyanophyceae</taxon>
        <taxon>Nostocales</taxon>
        <taxon>Calotrichaceae</taxon>
        <taxon>Dulcicalothrix</taxon>
    </lineage>
</organism>
<comment type="similarity">
    <text evidence="1">Belongs to the NAD(P)H dehydrogenase (quinone) family.</text>
</comment>
<evidence type="ECO:0000256" key="1">
    <source>
        <dbReference type="ARBA" id="ARBA00006252"/>
    </source>
</evidence>
<keyword evidence="2" id="KW-0560">Oxidoreductase</keyword>
<evidence type="ECO:0000256" key="2">
    <source>
        <dbReference type="ARBA" id="ARBA00023002"/>
    </source>
</evidence>
<dbReference type="OrthoDB" id="9798454at2"/>
<keyword evidence="5" id="KW-1185">Reference proteome</keyword>
<proteinExistence type="inferred from homology"/>
<gene>
    <name evidence="4" type="ORF">DSM106972_012350</name>
</gene>
<name>A0A3S1AU17_9CYAN</name>
<comment type="caution">
    <text evidence="4">The sequence shown here is derived from an EMBL/GenBank/DDBJ whole genome shotgun (WGS) entry which is preliminary data.</text>
</comment>
<reference evidence="4" key="1">
    <citation type="submission" date="2018-12" db="EMBL/GenBank/DDBJ databases">
        <authorList>
            <person name="Will S."/>
            <person name="Neumann-Schaal M."/>
            <person name="Henke P."/>
        </authorList>
    </citation>
    <scope>NUCLEOTIDE SEQUENCE</scope>
    <source>
        <strain evidence="4">PCC 7102</strain>
    </source>
</reference>
<dbReference type="InterPro" id="IPR051545">
    <property type="entry name" value="NAD(P)H_dehydrogenase_qn"/>
</dbReference>
<dbReference type="EMBL" id="RSCL01000002">
    <property type="protein sequence ID" value="RUT09182.1"/>
    <property type="molecule type" value="Genomic_DNA"/>
</dbReference>
<dbReference type="AlphaFoldDB" id="A0A3S1AU17"/>
<dbReference type="InterPro" id="IPR029039">
    <property type="entry name" value="Flavoprotein-like_sf"/>
</dbReference>
<dbReference type="PANTHER" id="PTHR10204:SF34">
    <property type="entry name" value="NAD(P)H DEHYDROGENASE [QUINONE] 1 ISOFORM 1"/>
    <property type="match status" value="1"/>
</dbReference>
<dbReference type="Gene3D" id="3.40.50.360">
    <property type="match status" value="1"/>
</dbReference>
<dbReference type="SUPFAM" id="SSF52218">
    <property type="entry name" value="Flavoproteins"/>
    <property type="match status" value="1"/>
</dbReference>
<protein>
    <submittedName>
        <fullName evidence="4">NAD(P)H dehydrogenase</fullName>
    </submittedName>
</protein>
<evidence type="ECO:0000313" key="5">
    <source>
        <dbReference type="Proteomes" id="UP000271624"/>
    </source>
</evidence>
<dbReference type="GO" id="GO:0003955">
    <property type="term" value="F:NAD(P)H dehydrogenase (quinone) activity"/>
    <property type="evidence" value="ECO:0007669"/>
    <property type="project" value="TreeGrafter"/>
</dbReference>
<evidence type="ECO:0000259" key="3">
    <source>
        <dbReference type="Pfam" id="PF02525"/>
    </source>
</evidence>
<dbReference type="InterPro" id="IPR003680">
    <property type="entry name" value="Flavodoxin_fold"/>
</dbReference>
<evidence type="ECO:0000313" key="4">
    <source>
        <dbReference type="EMBL" id="RUT09182.1"/>
    </source>
</evidence>
<dbReference type="GO" id="GO:0005829">
    <property type="term" value="C:cytosol"/>
    <property type="evidence" value="ECO:0007669"/>
    <property type="project" value="TreeGrafter"/>
</dbReference>
<feature type="domain" description="Flavodoxin-like fold" evidence="3">
    <location>
        <begin position="4"/>
        <end position="211"/>
    </location>
</feature>
<dbReference type="Proteomes" id="UP000271624">
    <property type="component" value="Unassembled WGS sequence"/>
</dbReference>
<sequence>MLPMKVFIVHAHPEKQSFNGGLTQHAKAVLEQTNNEVIISDLYAMNFNPVSDRRNFTSEKDSDYFQQQIEDYYASENDGFSEDIKAEMEKLFWCDVLIFQFPLWWFGLPAILKGWVDKVFAAGKIYGGGKWYDNGVFKGKKAMLSLTTGGKLPMYTEIGLHGDIHTILYPINHGILRYIGFDVLPPFVVFGATKINDERRKGYLREYEKRLVSIDETYPIIYPALADFDDNFQLKS</sequence>